<reference evidence="3" key="1">
    <citation type="submission" date="2010-12" db="EMBL/GenBank/DDBJ databases">
        <title>Complete sequence of Variovorax paradoxus EPS.</title>
        <authorList>
            <consortium name="US DOE Joint Genome Institute"/>
            <person name="Lucas S."/>
            <person name="Copeland A."/>
            <person name="Lapidus A."/>
            <person name="Cheng J.-F."/>
            <person name="Goodwin L."/>
            <person name="Pitluck S."/>
            <person name="Teshima H."/>
            <person name="Detter J.C."/>
            <person name="Han C."/>
            <person name="Tapia R."/>
            <person name="Land M."/>
            <person name="Hauser L."/>
            <person name="Kyrpides N."/>
            <person name="Ivanova N."/>
            <person name="Ovchinnikova G."/>
            <person name="Orwin P."/>
            <person name="Han J.-I.G."/>
            <person name="Woyke T."/>
        </authorList>
    </citation>
    <scope>NUCLEOTIDE SEQUENCE [LARGE SCALE GENOMIC DNA]</scope>
    <source>
        <strain evidence="3">EPS</strain>
    </source>
</reference>
<dbReference type="AlphaFoldDB" id="E6UYF1"/>
<reference evidence="2 3" key="2">
    <citation type="journal article" date="2013" name="Genome Announc.">
        <title>Genome of the Root-Associated Plant Growth-Promoting Bacterium Variovorax paradoxus Strain EPS.</title>
        <authorList>
            <person name="Han J.I."/>
            <person name="Spain J.C."/>
            <person name="Leadbetter J.R."/>
            <person name="Ovchinnikova G."/>
            <person name="Goodwin L.A."/>
            <person name="Han C.S."/>
            <person name="Woyke T."/>
            <person name="Davenport K.W."/>
            <person name="Orwin P.M."/>
        </authorList>
    </citation>
    <scope>NUCLEOTIDE SEQUENCE [LARGE SCALE GENOMIC DNA]</scope>
    <source>
        <strain evidence="2 3">EPS</strain>
    </source>
</reference>
<dbReference type="InterPro" id="IPR050259">
    <property type="entry name" value="SDR"/>
</dbReference>
<dbReference type="Proteomes" id="UP000008917">
    <property type="component" value="Chromosome"/>
</dbReference>
<evidence type="ECO:0000313" key="3">
    <source>
        <dbReference type="Proteomes" id="UP000008917"/>
    </source>
</evidence>
<gene>
    <name evidence="2" type="ordered locus">Varpa_3591</name>
</gene>
<dbReference type="eggNOG" id="COG1028">
    <property type="taxonomic scope" value="Bacteria"/>
</dbReference>
<dbReference type="PANTHER" id="PTHR42879:SF6">
    <property type="entry name" value="NADPH-DEPENDENT REDUCTASE BACG"/>
    <property type="match status" value="1"/>
</dbReference>
<dbReference type="InterPro" id="IPR036291">
    <property type="entry name" value="NAD(P)-bd_dom_sf"/>
</dbReference>
<comment type="similarity">
    <text evidence="1">Belongs to the short-chain dehydrogenases/reductases (SDR) family.</text>
</comment>
<evidence type="ECO:0000256" key="1">
    <source>
        <dbReference type="ARBA" id="ARBA00006484"/>
    </source>
</evidence>
<dbReference type="EMBL" id="CP002417">
    <property type="protein sequence ID" value="ADU37775.1"/>
    <property type="molecule type" value="Genomic_DNA"/>
</dbReference>
<dbReference type="PANTHER" id="PTHR42879">
    <property type="entry name" value="3-OXOACYL-(ACYL-CARRIER-PROTEIN) REDUCTASE"/>
    <property type="match status" value="1"/>
</dbReference>
<dbReference type="SUPFAM" id="SSF51735">
    <property type="entry name" value="NAD(P)-binding Rossmann-fold domains"/>
    <property type="match status" value="1"/>
</dbReference>
<evidence type="ECO:0000313" key="2">
    <source>
        <dbReference type="EMBL" id="ADU37775.1"/>
    </source>
</evidence>
<dbReference type="Pfam" id="PF13561">
    <property type="entry name" value="adh_short_C2"/>
    <property type="match status" value="1"/>
</dbReference>
<protein>
    <submittedName>
        <fullName evidence="2">Short-chain dehydrogenase/reductase SDR</fullName>
    </submittedName>
</protein>
<accession>E6UYF1</accession>
<dbReference type="InterPro" id="IPR002347">
    <property type="entry name" value="SDR_fam"/>
</dbReference>
<dbReference type="STRING" id="595537.Varpa_3591"/>
<name>E6UYF1_VARPE</name>
<dbReference type="HOGENOM" id="CLU_010194_1_2_4"/>
<dbReference type="PRINTS" id="PR00081">
    <property type="entry name" value="GDHRDH"/>
</dbReference>
<dbReference type="Gene3D" id="3.40.50.720">
    <property type="entry name" value="NAD(P)-binding Rossmann-like Domain"/>
    <property type="match status" value="1"/>
</dbReference>
<organism evidence="2 3">
    <name type="scientific">Variovorax paradoxus (strain EPS)</name>
    <dbReference type="NCBI Taxonomy" id="595537"/>
    <lineage>
        <taxon>Bacteria</taxon>
        <taxon>Pseudomonadati</taxon>
        <taxon>Pseudomonadota</taxon>
        <taxon>Betaproteobacteria</taxon>
        <taxon>Burkholderiales</taxon>
        <taxon>Comamonadaceae</taxon>
        <taxon>Variovorax</taxon>
    </lineage>
</organism>
<sequence>MTDVTDMTMQASSHFFAADALAGRVAVVTGGSSGIGLATVELLLASGAAVALCGRNAERLDRAVAGLREQFPNAKLFAQPCDVLDAAAVKAFAAASEAALGPASMLVNNAGQGRVSTFADTDDAAWMEELHLKFFSVIHPTRAFLPQLAAQRAVLGDAAIVCANSLLARQPEPHMVATSAARAGLLNLVRSMATEFAPQGVRVNGILIGLVESGQWRRRFEAREDKSEDWAAWSTQLAKTKHIPLGRLGLPTEAARAILFLASPLASYTTGSHIDISGGHSRHA</sequence>
<dbReference type="FunFam" id="3.40.50.720:FF:000084">
    <property type="entry name" value="Short-chain dehydrogenase reductase"/>
    <property type="match status" value="1"/>
</dbReference>
<proteinExistence type="inferred from homology"/>
<dbReference type="KEGG" id="vpe:Varpa_3591"/>
<dbReference type="NCBIfam" id="NF005468">
    <property type="entry name" value="PRK07062.1"/>
    <property type="match status" value="1"/>
</dbReference>